<dbReference type="PANTHER" id="PTHR46401:SF2">
    <property type="entry name" value="GLYCOSYLTRANSFERASE WBBK-RELATED"/>
    <property type="match status" value="1"/>
</dbReference>
<dbReference type="SUPFAM" id="SSF53756">
    <property type="entry name" value="UDP-Glycosyltransferase/glycogen phosphorylase"/>
    <property type="match status" value="1"/>
</dbReference>
<evidence type="ECO:0000313" key="4">
    <source>
        <dbReference type="EMBL" id="MDX8337150.1"/>
    </source>
</evidence>
<organism evidence="4 5">
    <name type="scientific">Candidatus Cetobacterium colombiensis</name>
    <dbReference type="NCBI Taxonomy" id="3073100"/>
    <lineage>
        <taxon>Bacteria</taxon>
        <taxon>Fusobacteriati</taxon>
        <taxon>Fusobacteriota</taxon>
        <taxon>Fusobacteriia</taxon>
        <taxon>Fusobacteriales</taxon>
        <taxon>Fusobacteriaceae</taxon>
        <taxon>Cetobacterium</taxon>
    </lineage>
</organism>
<dbReference type="Gene3D" id="3.40.50.2000">
    <property type="entry name" value="Glycogen Phosphorylase B"/>
    <property type="match status" value="2"/>
</dbReference>
<dbReference type="InterPro" id="IPR028098">
    <property type="entry name" value="Glyco_trans_4-like_N"/>
</dbReference>
<proteinExistence type="predicted"/>
<name>A0ABU4WFI5_9FUSO</name>
<dbReference type="RefSeq" id="WP_320314503.1">
    <property type="nucleotide sequence ID" value="NZ_JAVIKH010000021.1"/>
</dbReference>
<dbReference type="Proteomes" id="UP001279681">
    <property type="component" value="Unassembled WGS sequence"/>
</dbReference>
<dbReference type="InterPro" id="IPR001296">
    <property type="entry name" value="Glyco_trans_1"/>
</dbReference>
<dbReference type="Pfam" id="PF13439">
    <property type="entry name" value="Glyco_transf_4"/>
    <property type="match status" value="1"/>
</dbReference>
<dbReference type="EMBL" id="JAVIKH010000021">
    <property type="protein sequence ID" value="MDX8337150.1"/>
    <property type="molecule type" value="Genomic_DNA"/>
</dbReference>
<evidence type="ECO:0000256" key="1">
    <source>
        <dbReference type="ARBA" id="ARBA00022679"/>
    </source>
</evidence>
<evidence type="ECO:0000259" key="3">
    <source>
        <dbReference type="Pfam" id="PF13439"/>
    </source>
</evidence>
<protein>
    <submittedName>
        <fullName evidence="4">Glycosyltransferase family 1 protein</fullName>
    </submittedName>
</protein>
<feature type="domain" description="Glycosyl transferase family 1" evidence="2">
    <location>
        <begin position="181"/>
        <end position="293"/>
    </location>
</feature>
<sequence>MKILLDGRLISDKPTGISRYSRELVKIYQNHYGYENVEVIINEDLKEKPFKDIKTKLKPFSMINFFRFHKFLQERDAEVYHSLYHSNSFFKDKKKKYITTFHDIGHKILKGKIHHNYFKDILVKLGIEVIIRRTLKNSDIVVSVSETTKEDIKSVYNYNSIVIPEGINVILVEDKEVECLKNTKFFLYVGNSRPNKNLKFLIETFLTSNTEYKLVLVGNNNSLEINDSRIKSLGFVSDNELSWLYKNCEAFIFPSLYEGFGLPVLEAIYKGSKVYCSTGGSLKEFSEKLVKKFSPHNGSELRYLLENTDKIKFDEKEQLEELGKYTWKNIEILTKEKLFSKIY</sequence>
<dbReference type="CDD" id="cd03809">
    <property type="entry name" value="GT4_MtfB-like"/>
    <property type="match status" value="1"/>
</dbReference>
<dbReference type="PANTHER" id="PTHR46401">
    <property type="entry name" value="GLYCOSYLTRANSFERASE WBBK-RELATED"/>
    <property type="match status" value="1"/>
</dbReference>
<reference evidence="5" key="1">
    <citation type="submission" date="2023-07" db="EMBL/GenBank/DDBJ databases">
        <authorList>
            <person name="Colorado M.A."/>
            <person name="Villamil L.M."/>
            <person name="Melo J.F."/>
            <person name="Rodriguez J.A."/>
            <person name="Ruiz R.Y."/>
        </authorList>
    </citation>
    <scope>NUCLEOTIDE SEQUENCE [LARGE SCALE GENOMIC DNA]</scope>
    <source>
        <strain evidence="5">C33</strain>
    </source>
</reference>
<accession>A0ABU4WFI5</accession>
<keyword evidence="5" id="KW-1185">Reference proteome</keyword>
<gene>
    <name evidence="4" type="ORF">RFV38_11720</name>
</gene>
<evidence type="ECO:0000313" key="5">
    <source>
        <dbReference type="Proteomes" id="UP001279681"/>
    </source>
</evidence>
<comment type="caution">
    <text evidence="4">The sequence shown here is derived from an EMBL/GenBank/DDBJ whole genome shotgun (WGS) entry which is preliminary data.</text>
</comment>
<feature type="domain" description="Glycosyltransferase subfamily 4-like N-terminal" evidence="3">
    <location>
        <begin position="55"/>
        <end position="169"/>
    </location>
</feature>
<evidence type="ECO:0000259" key="2">
    <source>
        <dbReference type="Pfam" id="PF00534"/>
    </source>
</evidence>
<keyword evidence="1" id="KW-0808">Transferase</keyword>
<dbReference type="Pfam" id="PF00534">
    <property type="entry name" value="Glycos_transf_1"/>
    <property type="match status" value="1"/>
</dbReference>